<evidence type="ECO:0000313" key="2">
    <source>
        <dbReference type="EMBL" id="EDQ49731.1"/>
    </source>
</evidence>
<reference evidence="2" key="1">
    <citation type="journal article" date="2008" name="Science">
        <title>The Physcomitrella genome reveals evolutionary insights into the conquest of land by plants.</title>
        <authorList>
            <person name="Rensing S."/>
            <person name="Lang D."/>
            <person name="Zimmer A."/>
            <person name="Terry A."/>
            <person name="Salamov A."/>
            <person name="Shapiro H."/>
            <person name="Nishiyama T."/>
            <person name="Perroud P.-F."/>
            <person name="Lindquist E."/>
            <person name="Kamisugi Y."/>
            <person name="Tanahashi T."/>
            <person name="Sakakibara K."/>
            <person name="Fujita T."/>
            <person name="Oishi K."/>
            <person name="Shin-I T."/>
            <person name="Kuroki Y."/>
            <person name="Toyoda A."/>
            <person name="Suzuki Y."/>
            <person name="Hashimoto A."/>
            <person name="Yamaguchi K."/>
            <person name="Sugano A."/>
            <person name="Kohara Y."/>
            <person name="Fujiyama A."/>
            <person name="Anterola A."/>
            <person name="Aoki S."/>
            <person name="Ashton N."/>
            <person name="Barbazuk W.B."/>
            <person name="Barker E."/>
            <person name="Bennetzen J."/>
            <person name="Bezanilla M."/>
            <person name="Blankenship R."/>
            <person name="Cho S.H."/>
            <person name="Dutcher S."/>
            <person name="Estelle M."/>
            <person name="Fawcett J.A."/>
            <person name="Gundlach H."/>
            <person name="Hanada K."/>
            <person name="Heyl A."/>
            <person name="Hicks K.A."/>
            <person name="Hugh J."/>
            <person name="Lohr M."/>
            <person name="Mayer K."/>
            <person name="Melkozernov A."/>
            <person name="Murata T."/>
            <person name="Nelson D."/>
            <person name="Pils B."/>
            <person name="Prigge M."/>
            <person name="Reiss B."/>
            <person name="Renner T."/>
            <person name="Rombauts S."/>
            <person name="Rushton P."/>
            <person name="Sanderfoot A."/>
            <person name="Schween G."/>
            <person name="Shiu S.-H."/>
            <person name="Stueber K."/>
            <person name="Theodoulou F.L."/>
            <person name="Tu H."/>
            <person name="Van de Peer Y."/>
            <person name="Verrier P.J."/>
            <person name="Waters E."/>
            <person name="Wood A."/>
            <person name="Yang L."/>
            <person name="Cove D."/>
            <person name="Cuming A."/>
            <person name="Hasebe M."/>
            <person name="Lucas S."/>
            <person name="Mishler D.B."/>
            <person name="Reski R."/>
            <person name="Grigoriev I."/>
            <person name="Quatrano R.S."/>
            <person name="Boore J.L."/>
        </authorList>
    </citation>
    <scope>NUCLEOTIDE SEQUENCE [LARGE SCALE GENOMIC DNA]</scope>
</reference>
<proteinExistence type="predicted"/>
<evidence type="ECO:0000256" key="1">
    <source>
        <dbReference type="SAM" id="MobiDB-lite"/>
    </source>
</evidence>
<sequence length="124" mass="13158">MRPELVGQSNAVQLREHPSLTTGLLSNMRPELVGRLNVVPITGLRFRFRLFHPLCCSEDVLLAKGSFKGKNGGESSNDGANSKFKTEGANSGSKMEGANSGSKTEGANSKSKMEGVNSGSKTED</sequence>
<name>A9U3M0_PHYPA</name>
<feature type="region of interest" description="Disordered" evidence="1">
    <location>
        <begin position="66"/>
        <end position="124"/>
    </location>
</feature>
<accession>A9U3M0</accession>
<protein>
    <submittedName>
        <fullName evidence="2">Predicted protein</fullName>
    </submittedName>
</protein>
<organism>
    <name type="scientific">Physcomitrium patens</name>
    <name type="common">Spreading-leaved earth moss</name>
    <name type="synonym">Physcomitrella patens</name>
    <dbReference type="NCBI Taxonomy" id="3218"/>
    <lineage>
        <taxon>Eukaryota</taxon>
        <taxon>Viridiplantae</taxon>
        <taxon>Streptophyta</taxon>
        <taxon>Embryophyta</taxon>
        <taxon>Bryophyta</taxon>
        <taxon>Bryophytina</taxon>
        <taxon>Bryopsida</taxon>
        <taxon>Funariidae</taxon>
        <taxon>Funariales</taxon>
        <taxon>Funariaceae</taxon>
        <taxon>Physcomitrium</taxon>
    </lineage>
</organism>
<dbReference type="AlphaFoldDB" id="A9U3M0"/>
<gene>
    <name evidence="2" type="ORF">PHYPADRAFT_101405</name>
</gene>
<feature type="compositionally biased region" description="Polar residues" evidence="1">
    <location>
        <begin position="88"/>
        <end position="110"/>
    </location>
</feature>
<dbReference type="EMBL" id="DS545351">
    <property type="protein sequence ID" value="EDQ49731.1"/>
    <property type="molecule type" value="Genomic_DNA"/>
</dbReference>